<evidence type="ECO:0000256" key="5">
    <source>
        <dbReference type="ARBA" id="ARBA00022694"/>
    </source>
</evidence>
<evidence type="ECO:0000256" key="2">
    <source>
        <dbReference type="ARBA" id="ARBA00007599"/>
    </source>
</evidence>
<keyword evidence="9" id="KW-0460">Magnesium</keyword>
<proteinExistence type="inferred from homology"/>
<evidence type="ECO:0000256" key="10">
    <source>
        <dbReference type="ARBA" id="ARBA00032441"/>
    </source>
</evidence>
<dbReference type="InterPro" id="IPR003442">
    <property type="entry name" value="T6A_TsaE"/>
</dbReference>
<organism evidence="11">
    <name type="scientific">bioreactor metagenome</name>
    <dbReference type="NCBI Taxonomy" id="1076179"/>
    <lineage>
        <taxon>unclassified sequences</taxon>
        <taxon>metagenomes</taxon>
        <taxon>ecological metagenomes</taxon>
    </lineage>
</organism>
<keyword evidence="6" id="KW-0479">Metal-binding</keyword>
<evidence type="ECO:0000256" key="7">
    <source>
        <dbReference type="ARBA" id="ARBA00022741"/>
    </source>
</evidence>
<keyword evidence="8" id="KW-0067">ATP-binding</keyword>
<dbReference type="GO" id="GO:0046872">
    <property type="term" value="F:metal ion binding"/>
    <property type="evidence" value="ECO:0007669"/>
    <property type="project" value="UniProtKB-KW"/>
</dbReference>
<protein>
    <recommendedName>
        <fullName evidence="3">tRNA threonylcarbamoyladenosine biosynthesis protein TsaE</fullName>
    </recommendedName>
    <alternativeName>
        <fullName evidence="10">t(6)A37 threonylcarbamoyladenosine biosynthesis protein TsaE</fullName>
    </alternativeName>
</protein>
<evidence type="ECO:0000313" key="11">
    <source>
        <dbReference type="EMBL" id="MPL90616.1"/>
    </source>
</evidence>
<dbReference type="GO" id="GO:0005737">
    <property type="term" value="C:cytoplasm"/>
    <property type="evidence" value="ECO:0007669"/>
    <property type="project" value="UniProtKB-SubCell"/>
</dbReference>
<comment type="subcellular location">
    <subcellularLocation>
        <location evidence="1">Cytoplasm</location>
    </subcellularLocation>
</comment>
<dbReference type="InterPro" id="IPR027417">
    <property type="entry name" value="P-loop_NTPase"/>
</dbReference>
<dbReference type="PANTHER" id="PTHR33540">
    <property type="entry name" value="TRNA THREONYLCARBAMOYLADENOSINE BIOSYNTHESIS PROTEIN TSAE"/>
    <property type="match status" value="1"/>
</dbReference>
<accession>A0A644VH22</accession>
<reference evidence="11" key="1">
    <citation type="submission" date="2019-08" db="EMBL/GenBank/DDBJ databases">
        <authorList>
            <person name="Kucharzyk K."/>
            <person name="Murdoch R.W."/>
            <person name="Higgins S."/>
            <person name="Loffler F."/>
        </authorList>
    </citation>
    <scope>NUCLEOTIDE SEQUENCE</scope>
</reference>
<keyword evidence="4" id="KW-0963">Cytoplasm</keyword>
<keyword evidence="5" id="KW-0819">tRNA processing</keyword>
<comment type="similarity">
    <text evidence="2">Belongs to the TsaE family.</text>
</comment>
<evidence type="ECO:0000256" key="6">
    <source>
        <dbReference type="ARBA" id="ARBA00022723"/>
    </source>
</evidence>
<evidence type="ECO:0000256" key="4">
    <source>
        <dbReference type="ARBA" id="ARBA00022490"/>
    </source>
</evidence>
<sequence>MQSTFLANSISELQTIAQQIIDSYKNDRIFILEGEMGAGKTTLTKSICKHLGANDNVCSPTFAIVNQYFSEKAGDIYHFDFYRINKEQEAFDIGFEEYLYSGNYCFIEWAEKVSNLLPLHYIIISIKETQDQKREITIKEV</sequence>
<evidence type="ECO:0000256" key="1">
    <source>
        <dbReference type="ARBA" id="ARBA00004496"/>
    </source>
</evidence>
<dbReference type="GO" id="GO:0005524">
    <property type="term" value="F:ATP binding"/>
    <property type="evidence" value="ECO:0007669"/>
    <property type="project" value="UniProtKB-KW"/>
</dbReference>
<dbReference type="PANTHER" id="PTHR33540:SF2">
    <property type="entry name" value="TRNA THREONYLCARBAMOYLADENOSINE BIOSYNTHESIS PROTEIN TSAE"/>
    <property type="match status" value="1"/>
</dbReference>
<evidence type="ECO:0000256" key="3">
    <source>
        <dbReference type="ARBA" id="ARBA00019010"/>
    </source>
</evidence>
<dbReference type="GO" id="GO:0002949">
    <property type="term" value="P:tRNA threonylcarbamoyladenosine modification"/>
    <property type="evidence" value="ECO:0007669"/>
    <property type="project" value="InterPro"/>
</dbReference>
<dbReference type="NCBIfam" id="TIGR00150">
    <property type="entry name" value="T6A_YjeE"/>
    <property type="match status" value="1"/>
</dbReference>
<evidence type="ECO:0000256" key="9">
    <source>
        <dbReference type="ARBA" id="ARBA00022842"/>
    </source>
</evidence>
<dbReference type="SUPFAM" id="SSF52540">
    <property type="entry name" value="P-loop containing nucleoside triphosphate hydrolases"/>
    <property type="match status" value="1"/>
</dbReference>
<evidence type="ECO:0000256" key="8">
    <source>
        <dbReference type="ARBA" id="ARBA00022840"/>
    </source>
</evidence>
<gene>
    <name evidence="11" type="primary">tsaE_10</name>
    <name evidence="11" type="ORF">SDC9_36670</name>
</gene>
<name>A0A644VH22_9ZZZZ</name>
<dbReference type="EMBL" id="VSSQ01000309">
    <property type="protein sequence ID" value="MPL90616.1"/>
    <property type="molecule type" value="Genomic_DNA"/>
</dbReference>
<dbReference type="Gene3D" id="3.40.50.300">
    <property type="entry name" value="P-loop containing nucleotide triphosphate hydrolases"/>
    <property type="match status" value="1"/>
</dbReference>
<dbReference type="Pfam" id="PF02367">
    <property type="entry name" value="TsaE"/>
    <property type="match status" value="1"/>
</dbReference>
<comment type="caution">
    <text evidence="11">The sequence shown here is derived from an EMBL/GenBank/DDBJ whole genome shotgun (WGS) entry which is preliminary data.</text>
</comment>
<dbReference type="AlphaFoldDB" id="A0A644VH22"/>
<keyword evidence="7" id="KW-0547">Nucleotide-binding</keyword>